<dbReference type="EC" id="2.1.1.176" evidence="3"/>
<keyword evidence="6 13" id="KW-0489">Methyltransferase</keyword>
<dbReference type="Gene3D" id="1.10.940.10">
    <property type="entry name" value="NusB-like"/>
    <property type="match status" value="1"/>
</dbReference>
<dbReference type="PRINTS" id="PR02008">
    <property type="entry name" value="RCMTFAMILY"/>
</dbReference>
<evidence type="ECO:0000256" key="10">
    <source>
        <dbReference type="ARBA" id="ARBA00030399"/>
    </source>
</evidence>
<proteinExistence type="inferred from homology"/>
<keyword evidence="7 13" id="KW-0808">Transferase</keyword>
<comment type="caution">
    <text evidence="15">The sequence shown here is derived from an EMBL/GenBank/DDBJ whole genome shotgun (WGS) entry which is preliminary data.</text>
</comment>
<evidence type="ECO:0000256" key="13">
    <source>
        <dbReference type="PROSITE-ProRule" id="PRU01023"/>
    </source>
</evidence>
<dbReference type="PANTHER" id="PTHR22807">
    <property type="entry name" value="NOP2 YEAST -RELATED NOL1/NOP2/FMU SUN DOMAIN-CONTAINING"/>
    <property type="match status" value="1"/>
</dbReference>
<dbReference type="InterPro" id="IPR035926">
    <property type="entry name" value="NusB-like_sf"/>
</dbReference>
<keyword evidence="8 13" id="KW-0949">S-adenosyl-L-methionine</keyword>
<name>A0A523XMV4_UNCT6</name>
<dbReference type="SUPFAM" id="SSF53335">
    <property type="entry name" value="S-adenosyl-L-methionine-dependent methyltransferases"/>
    <property type="match status" value="1"/>
</dbReference>
<dbReference type="Gene3D" id="3.30.70.1170">
    <property type="entry name" value="Sun protein, domain 3"/>
    <property type="match status" value="1"/>
</dbReference>
<accession>A0A523XMV4</accession>
<dbReference type="GO" id="GO:0003723">
    <property type="term" value="F:RNA binding"/>
    <property type="evidence" value="ECO:0007669"/>
    <property type="project" value="UniProtKB-UniRule"/>
</dbReference>
<feature type="binding site" evidence="13">
    <location>
        <position position="288"/>
    </location>
    <ligand>
        <name>S-adenosyl-L-methionine</name>
        <dbReference type="ChEBI" id="CHEBI:59789"/>
    </ligand>
</feature>
<dbReference type="GO" id="GO:0008649">
    <property type="term" value="F:rRNA methyltransferase activity"/>
    <property type="evidence" value="ECO:0007669"/>
    <property type="project" value="InterPro"/>
</dbReference>
<evidence type="ECO:0000313" key="15">
    <source>
        <dbReference type="EMBL" id="TET80565.1"/>
    </source>
</evidence>
<keyword evidence="5" id="KW-0698">rRNA processing</keyword>
<evidence type="ECO:0000256" key="5">
    <source>
        <dbReference type="ARBA" id="ARBA00022552"/>
    </source>
</evidence>
<feature type="active site" description="Nucleophile" evidence="13">
    <location>
        <position position="383"/>
    </location>
</feature>
<protein>
    <recommendedName>
        <fullName evidence="3">16S rRNA (cytosine(967)-C(5))-methyltransferase</fullName>
        <ecNumber evidence="3">2.1.1.176</ecNumber>
    </recommendedName>
    <alternativeName>
        <fullName evidence="10">16S rRNA m5C967 methyltransferase</fullName>
    </alternativeName>
    <alternativeName>
        <fullName evidence="11">rRNA (cytosine-C(5)-)-methyltransferase RsmB</fullName>
    </alternativeName>
</protein>
<dbReference type="Pfam" id="PF01189">
    <property type="entry name" value="Methyltr_RsmB-F"/>
    <property type="match status" value="1"/>
</dbReference>
<gene>
    <name evidence="15" type="primary">rsmB</name>
    <name evidence="15" type="ORF">E3J38_05375</name>
</gene>
<organism evidence="15 16">
    <name type="scientific">candidate division TA06 bacterium</name>
    <dbReference type="NCBI Taxonomy" id="2250710"/>
    <lineage>
        <taxon>Bacteria</taxon>
        <taxon>Bacteria division TA06</taxon>
    </lineage>
</organism>
<feature type="domain" description="SAM-dependent MTase RsmB/NOP-type" evidence="14">
    <location>
        <begin position="174"/>
        <end position="444"/>
    </location>
</feature>
<dbReference type="AlphaFoldDB" id="A0A523XMV4"/>
<evidence type="ECO:0000256" key="3">
    <source>
        <dbReference type="ARBA" id="ARBA00012140"/>
    </source>
</evidence>
<dbReference type="Gene3D" id="3.40.50.150">
    <property type="entry name" value="Vaccinia Virus protein VP39"/>
    <property type="match status" value="1"/>
</dbReference>
<dbReference type="CDD" id="cd02440">
    <property type="entry name" value="AdoMet_MTases"/>
    <property type="match status" value="1"/>
</dbReference>
<dbReference type="InterPro" id="IPR006027">
    <property type="entry name" value="NusB_RsmB_TIM44"/>
</dbReference>
<dbReference type="InterPro" id="IPR054728">
    <property type="entry name" value="RsmB-like_ferredoxin"/>
</dbReference>
<comment type="function">
    <text evidence="1">Specifically methylates the cytosine at position 967 (m5C967) of 16S rRNA.</text>
</comment>
<comment type="catalytic activity">
    <reaction evidence="12">
        <text>cytidine(967) in 16S rRNA + S-adenosyl-L-methionine = 5-methylcytidine(967) in 16S rRNA + S-adenosyl-L-homocysteine + H(+)</text>
        <dbReference type="Rhea" id="RHEA:42748"/>
        <dbReference type="Rhea" id="RHEA-COMP:10219"/>
        <dbReference type="Rhea" id="RHEA-COMP:10220"/>
        <dbReference type="ChEBI" id="CHEBI:15378"/>
        <dbReference type="ChEBI" id="CHEBI:57856"/>
        <dbReference type="ChEBI" id="CHEBI:59789"/>
        <dbReference type="ChEBI" id="CHEBI:74483"/>
        <dbReference type="ChEBI" id="CHEBI:82748"/>
        <dbReference type="EC" id="2.1.1.176"/>
    </reaction>
</comment>
<dbReference type="FunFam" id="3.30.70.1170:FF:000003">
    <property type="entry name" value="16S rRNA (Cytosine(967)-C(5))-methyltransferase RsmB"/>
    <property type="match status" value="1"/>
</dbReference>
<evidence type="ECO:0000256" key="6">
    <source>
        <dbReference type="ARBA" id="ARBA00022603"/>
    </source>
</evidence>
<evidence type="ECO:0000256" key="4">
    <source>
        <dbReference type="ARBA" id="ARBA00022490"/>
    </source>
</evidence>
<dbReference type="GO" id="GO:0006355">
    <property type="term" value="P:regulation of DNA-templated transcription"/>
    <property type="evidence" value="ECO:0007669"/>
    <property type="project" value="InterPro"/>
</dbReference>
<dbReference type="FunFam" id="3.40.50.150:FF:000022">
    <property type="entry name" value="Ribosomal RNA small subunit methyltransferase B"/>
    <property type="match status" value="1"/>
</dbReference>
<keyword evidence="4" id="KW-0963">Cytoplasm</keyword>
<comment type="caution">
    <text evidence="13">Lacks conserved residue(s) required for the propagation of feature annotation.</text>
</comment>
<comment type="subcellular location">
    <subcellularLocation>
        <location evidence="2">Cytoplasm</location>
    </subcellularLocation>
</comment>
<dbReference type="InterPro" id="IPR004573">
    <property type="entry name" value="rRNA_ssu_MeTfrase_B"/>
</dbReference>
<sequence length="446" mass="49724">MKHVLTSRDAALEALYRVEVRSSYADLALEGILKGSDMDPRDRRLATELTFGCIRWRKRIDYILSKFLKGEVARLDPYTRNILRLGAYQVFFLDRIPDYAAISEAVKQSKKFGSKGCSSLVNGVLRSMAERSSDIAFPDGKHQPVEHISTFYSHPRWLVDRWVKRYGVEETQRLCEANNSVPPLSVRVNLLKTTREELSEKLQQENVSSQPGRLSSSSLSIVIRDDLASLEAYRKGLFQVQDESSVLVSDMLEPRPGETIVDLCSGPGGKTTHIAELMEDEGLVIAVDIRRSRLKFVLDNAGRLGLNIIVGVVADGQFFGARSADRILVDAPCSGLGVLRRRADLRWRMSEKEIVNLSRLQLALLLSAADSVRAGGILVYSTCTIEPEENELVVSRFLELRGDYRLEDAGGFVASSLVDEEGYYRTLPHKQGLDGAFAARLVKAGK</sequence>
<reference evidence="15 16" key="1">
    <citation type="submission" date="2019-03" db="EMBL/GenBank/DDBJ databases">
        <title>Metabolic potential of uncultured bacteria and archaea associated with petroleum seepage in deep-sea sediments.</title>
        <authorList>
            <person name="Dong X."/>
            <person name="Hubert C."/>
        </authorList>
    </citation>
    <scope>NUCLEOTIDE SEQUENCE [LARGE SCALE GENOMIC DNA]</scope>
    <source>
        <strain evidence="15">E29_bin36</strain>
    </source>
</reference>
<keyword evidence="9 13" id="KW-0694">RNA-binding</keyword>
<dbReference type="InterPro" id="IPR049560">
    <property type="entry name" value="MeTrfase_RsmB-F_NOP2_cat"/>
</dbReference>
<feature type="binding site" evidence="13">
    <location>
        <position position="330"/>
    </location>
    <ligand>
        <name>S-adenosyl-L-methionine</name>
        <dbReference type="ChEBI" id="CHEBI:59789"/>
    </ligand>
</feature>
<evidence type="ECO:0000256" key="11">
    <source>
        <dbReference type="ARBA" id="ARBA00031088"/>
    </source>
</evidence>
<evidence type="ECO:0000256" key="7">
    <source>
        <dbReference type="ARBA" id="ARBA00022679"/>
    </source>
</evidence>
<dbReference type="Pfam" id="PF01029">
    <property type="entry name" value="NusB"/>
    <property type="match status" value="1"/>
</dbReference>
<evidence type="ECO:0000259" key="14">
    <source>
        <dbReference type="PROSITE" id="PS51686"/>
    </source>
</evidence>
<dbReference type="InterPro" id="IPR029063">
    <property type="entry name" value="SAM-dependent_MTases_sf"/>
</dbReference>
<evidence type="ECO:0000313" key="16">
    <source>
        <dbReference type="Proteomes" id="UP000315534"/>
    </source>
</evidence>
<dbReference type="InterPro" id="IPR001678">
    <property type="entry name" value="MeTrfase_RsmB-F_NOP2_dom"/>
</dbReference>
<comment type="similarity">
    <text evidence="13">Belongs to the class I-like SAM-binding methyltransferase superfamily. RsmB/NOP family.</text>
</comment>
<dbReference type="NCBIfam" id="NF011494">
    <property type="entry name" value="PRK14902.1"/>
    <property type="match status" value="1"/>
</dbReference>
<evidence type="ECO:0000256" key="1">
    <source>
        <dbReference type="ARBA" id="ARBA00002724"/>
    </source>
</evidence>
<dbReference type="Proteomes" id="UP000315534">
    <property type="component" value="Unassembled WGS sequence"/>
</dbReference>
<dbReference type="InterPro" id="IPR023267">
    <property type="entry name" value="RCMT"/>
</dbReference>
<evidence type="ECO:0000256" key="2">
    <source>
        <dbReference type="ARBA" id="ARBA00004496"/>
    </source>
</evidence>
<dbReference type="PROSITE" id="PS51686">
    <property type="entry name" value="SAM_MT_RSMB_NOP"/>
    <property type="match status" value="1"/>
</dbReference>
<dbReference type="EMBL" id="SOIP01000321">
    <property type="protein sequence ID" value="TET80565.1"/>
    <property type="molecule type" value="Genomic_DNA"/>
</dbReference>
<dbReference type="GO" id="GO:0005737">
    <property type="term" value="C:cytoplasm"/>
    <property type="evidence" value="ECO:0007669"/>
    <property type="project" value="UniProtKB-SubCell"/>
</dbReference>
<evidence type="ECO:0000256" key="8">
    <source>
        <dbReference type="ARBA" id="ARBA00022691"/>
    </source>
</evidence>
<evidence type="ECO:0000256" key="12">
    <source>
        <dbReference type="ARBA" id="ARBA00047283"/>
    </source>
</evidence>
<dbReference type="Pfam" id="PF22458">
    <property type="entry name" value="RsmF-B_ferredox"/>
    <property type="match status" value="1"/>
</dbReference>
<evidence type="ECO:0000256" key="9">
    <source>
        <dbReference type="ARBA" id="ARBA00022884"/>
    </source>
</evidence>
<feature type="binding site" evidence="13">
    <location>
        <begin position="264"/>
        <end position="270"/>
    </location>
    <ligand>
        <name>S-adenosyl-L-methionine</name>
        <dbReference type="ChEBI" id="CHEBI:59789"/>
    </ligand>
</feature>
<dbReference type="PANTHER" id="PTHR22807:SF53">
    <property type="entry name" value="RIBOSOMAL RNA SMALL SUBUNIT METHYLTRANSFERASE B-RELATED"/>
    <property type="match status" value="1"/>
</dbReference>
<dbReference type="SUPFAM" id="SSF48013">
    <property type="entry name" value="NusB-like"/>
    <property type="match status" value="1"/>
</dbReference>
<dbReference type="NCBIfam" id="TIGR00563">
    <property type="entry name" value="rsmB"/>
    <property type="match status" value="1"/>
</dbReference>